<dbReference type="Gene3D" id="2.40.70.10">
    <property type="entry name" value="Acid Proteases"/>
    <property type="match status" value="1"/>
</dbReference>
<organism evidence="2 4">
    <name type="scientific">Cucumis melo var. makuwa</name>
    <name type="common">Oriental melon</name>
    <dbReference type="NCBI Taxonomy" id="1194695"/>
    <lineage>
        <taxon>Eukaryota</taxon>
        <taxon>Viridiplantae</taxon>
        <taxon>Streptophyta</taxon>
        <taxon>Embryophyta</taxon>
        <taxon>Tracheophyta</taxon>
        <taxon>Spermatophyta</taxon>
        <taxon>Magnoliopsida</taxon>
        <taxon>eudicotyledons</taxon>
        <taxon>Gunneridae</taxon>
        <taxon>Pentapetalae</taxon>
        <taxon>rosids</taxon>
        <taxon>fabids</taxon>
        <taxon>Cucurbitales</taxon>
        <taxon>Cucurbitaceae</taxon>
        <taxon>Benincaseae</taxon>
        <taxon>Cucumis</taxon>
    </lineage>
</organism>
<dbReference type="EMBL" id="SSTD01006251">
    <property type="protein sequence ID" value="TYK20535.1"/>
    <property type="molecule type" value="Genomic_DNA"/>
</dbReference>
<gene>
    <name evidence="3" type="ORF">E5676_scaffold237G001190</name>
    <name evidence="2" type="ORF">E6C27_scaffold36G002800</name>
</gene>
<evidence type="ECO:0000313" key="4">
    <source>
        <dbReference type="Proteomes" id="UP000321393"/>
    </source>
</evidence>
<dbReference type="Proteomes" id="UP000321393">
    <property type="component" value="Unassembled WGS sequence"/>
</dbReference>
<evidence type="ECO:0000256" key="1">
    <source>
        <dbReference type="SAM" id="MobiDB-lite"/>
    </source>
</evidence>
<dbReference type="EMBL" id="SSTE01018788">
    <property type="protein sequence ID" value="KAA0038070.1"/>
    <property type="molecule type" value="Genomic_DNA"/>
</dbReference>
<comment type="caution">
    <text evidence="2">The sequence shown here is derived from an EMBL/GenBank/DDBJ whole genome shotgun (WGS) entry which is preliminary data.</text>
</comment>
<feature type="region of interest" description="Disordered" evidence="1">
    <location>
        <begin position="56"/>
        <end position="75"/>
    </location>
</feature>
<dbReference type="CDD" id="cd00303">
    <property type="entry name" value="retropepsin_like"/>
    <property type="match status" value="1"/>
</dbReference>
<dbReference type="Proteomes" id="UP000321947">
    <property type="component" value="Unassembled WGS sequence"/>
</dbReference>
<evidence type="ECO:0000313" key="2">
    <source>
        <dbReference type="EMBL" id="KAA0038070.1"/>
    </source>
</evidence>
<reference evidence="4 5" key="1">
    <citation type="submission" date="2019-08" db="EMBL/GenBank/DDBJ databases">
        <title>Draft genome sequences of two oriental melons (Cucumis melo L. var makuwa).</title>
        <authorList>
            <person name="Kwon S.-Y."/>
        </authorList>
    </citation>
    <scope>NUCLEOTIDE SEQUENCE [LARGE SCALE GENOMIC DNA]</scope>
    <source>
        <strain evidence="5">cv. Chang Bougi</strain>
        <strain evidence="4">cv. SW 3</strain>
        <tissue evidence="2">Leaf</tissue>
    </source>
</reference>
<dbReference type="AlphaFoldDB" id="A0A5A7T3Z3"/>
<evidence type="ECO:0000313" key="5">
    <source>
        <dbReference type="Proteomes" id="UP000321947"/>
    </source>
</evidence>
<feature type="compositionally biased region" description="Basic residues" evidence="1">
    <location>
        <begin position="56"/>
        <end position="70"/>
    </location>
</feature>
<protein>
    <recommendedName>
        <fullName evidence="6">Ty3-gypsy retrotransposon protein</fullName>
    </recommendedName>
</protein>
<proteinExistence type="predicted"/>
<dbReference type="InterPro" id="IPR021109">
    <property type="entry name" value="Peptidase_aspartic_dom_sf"/>
</dbReference>
<dbReference type="OrthoDB" id="2919534at2759"/>
<dbReference type="PANTHER" id="PTHR33240">
    <property type="entry name" value="OS08G0508500 PROTEIN"/>
    <property type="match status" value="1"/>
</dbReference>
<accession>A0A5A7T3Z3</accession>
<dbReference type="PANTHER" id="PTHR33240:SF15">
    <property type="entry name" value="GAG-PRO-LIKE PROTEIN"/>
    <property type="match status" value="1"/>
</dbReference>
<evidence type="ECO:0008006" key="6">
    <source>
        <dbReference type="Google" id="ProtNLM"/>
    </source>
</evidence>
<sequence length="415" mass="47861">MVQFHQEVAPEDSQVKERSIEEDDEWWIVVTRRKKRKSTPTQKESCFYINYRRGNKAKKNKKKKKTRKPKLVHEEDKDFPRPQCLVTLVDFFPTRLLYDHQNENLEVVECHAINAIEEESILSRSLEEEGVSKDPSRSNVDDLLSLPQETKTDLINALLNSVASSSSTPIATYESLPYYMSINFSDDDLLLGSKLHNRPLYVSGYFREQRVDRILIDNGSGINVMLKSTMRQLGILMEEFSNSKLVIQSFNQGNQRVIGKIRLELIIGDLKSSALFHVIDSRTTYKLLLSHPWIHGNGVVTSTLYQCFKFYQDDVKKVEADSNPFKSLKIHEQPELSSIQKKLLWEGHAIPVSRKGLGYKSPEPIYITRKRKEKVVDSNHITIEEVDSMEKKEGDSQRTSAFDRIIPHVARALVH</sequence>
<name>A0A5A7T3Z3_CUCMM</name>
<evidence type="ECO:0000313" key="3">
    <source>
        <dbReference type="EMBL" id="TYK20535.1"/>
    </source>
</evidence>